<dbReference type="AlphaFoldDB" id="A0A9P8AAT2"/>
<name>A0A9P8AAT2_MORAP</name>
<organism evidence="2 3">
    <name type="scientific">Mortierella alpina</name>
    <name type="common">Oleaginous fungus</name>
    <name type="synonym">Mortierella renispora</name>
    <dbReference type="NCBI Taxonomy" id="64518"/>
    <lineage>
        <taxon>Eukaryota</taxon>
        <taxon>Fungi</taxon>
        <taxon>Fungi incertae sedis</taxon>
        <taxon>Mucoromycota</taxon>
        <taxon>Mortierellomycotina</taxon>
        <taxon>Mortierellomycetes</taxon>
        <taxon>Mortierellales</taxon>
        <taxon>Mortierellaceae</taxon>
        <taxon>Mortierella</taxon>
    </lineage>
</organism>
<evidence type="ECO:0000313" key="3">
    <source>
        <dbReference type="Proteomes" id="UP000717515"/>
    </source>
</evidence>
<dbReference type="PANTHER" id="PTHR22684:SF0">
    <property type="entry name" value="RIBOSOME QUALITY CONTROL COMPLEX SUBUNIT TCF25"/>
    <property type="match status" value="1"/>
</dbReference>
<feature type="compositionally biased region" description="Basic residues" evidence="1">
    <location>
        <begin position="99"/>
        <end position="110"/>
    </location>
</feature>
<dbReference type="PANTHER" id="PTHR22684">
    <property type="entry name" value="NULP1-RELATED"/>
    <property type="match status" value="1"/>
</dbReference>
<dbReference type="Pfam" id="PF04910">
    <property type="entry name" value="Tcf25"/>
    <property type="match status" value="1"/>
</dbReference>
<proteinExistence type="predicted"/>
<comment type="caution">
    <text evidence="2">The sequence shown here is derived from an EMBL/GenBank/DDBJ whole genome shotgun (WGS) entry which is preliminary data.</text>
</comment>
<feature type="region of interest" description="Disordered" evidence="1">
    <location>
        <begin position="1"/>
        <end position="204"/>
    </location>
</feature>
<gene>
    <name evidence="2" type="ORF">KVV02_001160</name>
</gene>
<feature type="compositionally biased region" description="Low complexity" evidence="1">
    <location>
        <begin position="597"/>
        <end position="607"/>
    </location>
</feature>
<evidence type="ECO:0000313" key="2">
    <source>
        <dbReference type="EMBL" id="KAG9325676.1"/>
    </source>
</evidence>
<feature type="region of interest" description="Disordered" evidence="1">
    <location>
        <begin position="874"/>
        <end position="917"/>
    </location>
</feature>
<feature type="region of interest" description="Disordered" evidence="1">
    <location>
        <begin position="577"/>
        <end position="607"/>
    </location>
</feature>
<dbReference type="GO" id="GO:1990112">
    <property type="term" value="C:RQC complex"/>
    <property type="evidence" value="ECO:0007669"/>
    <property type="project" value="TreeGrafter"/>
</dbReference>
<evidence type="ECO:0000256" key="1">
    <source>
        <dbReference type="SAM" id="MobiDB-lite"/>
    </source>
</evidence>
<evidence type="ECO:0008006" key="4">
    <source>
        <dbReference type="Google" id="ProtNLM"/>
    </source>
</evidence>
<sequence length="917" mass="99527">MSSRAMKKLLRDSNGPAPLRDLEHTHAPKDTQDTQDHHHDDQEDEEEEEEEEDDSLLARRPPARNLFALLDEDDEEEAAQSEEEEEEQDSIPAPVATKSSKKQKNKKKKSAASATANPFSALKDEDDDPSARDTQSSSPVEPADAEDGTASAKSKSKSKKKKKGKAVSKTLEEMSVEEFEKSLQQMNQQLGSMTSAGESSHGPSLAPLKQLLAVDTRFLDADAEMKKMFGARVVNSEIKDRRYAKVTKKALLAQPRGTWPVRKASGLSMEIVETDEKEHVTTFKVVHSDYYQRTQLKFLAAVASYDPGNLVALLRESPFHIDSLLQLSEVSKHNGDNSLAGEFIEQALFAFEKSFHSLFNIASGSVRLSFMEVENRSFFLAIHRHIQFLGRRGCWRTAFEFNKLLLSLDPEHDELGALLSIDFYSLKAQEYTYLLKLYERLQKEHGLDQLPNFAYSTALAKFHLEISQGNTAHEESSRALQRAILLFPTAVPLLADQGSFSVDSEISGEASFYPTSDLPKILDLYIHLFVSRNFALWKEPEVISWLKTNVQVCVQSRFQNTNDKDLQDARALLKELSTPPPSQSAVLSYSPDGTLESDTVTSSSATSDPRITLRVCRHVLVSDFNALARYLPQEIVTATMHMHDPLPPTGSRNVYEERFEAQRSSGGLMGGARDAAQSVLENVIRQLRAGGLPGIVGGRGGDGGGGGGGEGAAGLDGADHVGGLQEEQLRQITEAVQMLRARHQAHAQDGALPGAFPDDLTPLAVTAEGAAAAAGTATGATMDVAGHDGAGEQGGVGLLEAEGEDRLNAESAGNASMFQSLSDMMRLLGFGPRNTAGGDAAATPAGGGGVEVDGLPLTQEETDELVAAMVMNNLAQGGFGGEDGEEEEDEDYSGDEDQPFGPDGDDGWEPYDPAAYQ</sequence>
<feature type="compositionally biased region" description="Acidic residues" evidence="1">
    <location>
        <begin position="882"/>
        <end position="909"/>
    </location>
</feature>
<accession>A0A9P8AAT2</accession>
<feature type="compositionally biased region" description="Basic and acidic residues" evidence="1">
    <location>
        <begin position="20"/>
        <end position="41"/>
    </location>
</feature>
<dbReference type="GO" id="GO:0072344">
    <property type="term" value="P:rescue of stalled ribosome"/>
    <property type="evidence" value="ECO:0007669"/>
    <property type="project" value="TreeGrafter"/>
</dbReference>
<dbReference type="EMBL" id="JAIFTL010000035">
    <property type="protein sequence ID" value="KAG9325676.1"/>
    <property type="molecule type" value="Genomic_DNA"/>
</dbReference>
<feature type="compositionally biased region" description="Polar residues" evidence="1">
    <location>
        <begin position="182"/>
        <end position="202"/>
    </location>
</feature>
<feature type="compositionally biased region" description="Acidic residues" evidence="1">
    <location>
        <begin position="70"/>
        <end position="89"/>
    </location>
</feature>
<protein>
    <recommendedName>
        <fullName evidence="4">DUF654-domain-containing protein</fullName>
    </recommendedName>
</protein>
<dbReference type="GO" id="GO:1990116">
    <property type="term" value="P:ribosome-associated ubiquitin-dependent protein catabolic process"/>
    <property type="evidence" value="ECO:0007669"/>
    <property type="project" value="TreeGrafter"/>
</dbReference>
<reference evidence="2" key="1">
    <citation type="submission" date="2021-07" db="EMBL/GenBank/DDBJ databases">
        <title>Draft genome of Mortierella alpina, strain LL118, isolated from an aspen leaf litter sample.</title>
        <authorList>
            <person name="Yang S."/>
            <person name="Vinatzer B.A."/>
        </authorList>
    </citation>
    <scope>NUCLEOTIDE SEQUENCE</scope>
    <source>
        <strain evidence="2">LL118</strain>
    </source>
</reference>
<dbReference type="InterPro" id="IPR006994">
    <property type="entry name" value="TCF25/Rqc1"/>
</dbReference>
<feature type="compositionally biased region" description="Acidic residues" evidence="1">
    <location>
        <begin position="42"/>
        <end position="55"/>
    </location>
</feature>
<feature type="compositionally biased region" description="Basic residues" evidence="1">
    <location>
        <begin position="154"/>
        <end position="166"/>
    </location>
</feature>
<dbReference type="Proteomes" id="UP000717515">
    <property type="component" value="Unassembled WGS sequence"/>
</dbReference>